<dbReference type="SMART" id="SM00345">
    <property type="entry name" value="HTH_GNTR"/>
    <property type="match status" value="1"/>
</dbReference>
<dbReference type="PANTHER" id="PTHR43537">
    <property type="entry name" value="TRANSCRIPTIONAL REGULATOR, GNTR FAMILY"/>
    <property type="match status" value="1"/>
</dbReference>
<dbReference type="InterPro" id="IPR036388">
    <property type="entry name" value="WH-like_DNA-bd_sf"/>
</dbReference>
<dbReference type="Gene3D" id="1.20.120.530">
    <property type="entry name" value="GntR ligand-binding domain-like"/>
    <property type="match status" value="1"/>
</dbReference>
<keyword evidence="7" id="KW-1185">Reference proteome</keyword>
<keyword evidence="3" id="KW-0804">Transcription</keyword>
<dbReference type="SUPFAM" id="SSF48008">
    <property type="entry name" value="GntR ligand-binding domain-like"/>
    <property type="match status" value="1"/>
</dbReference>
<keyword evidence="2" id="KW-0238">DNA-binding</keyword>
<dbReference type="InterPro" id="IPR000524">
    <property type="entry name" value="Tscrpt_reg_HTH_GntR"/>
</dbReference>
<reference evidence="7" key="2">
    <citation type="journal article" date="2019" name="MicrobiologyOpen">
        <title>High-quality draft genome sequence of Gaiella occulta isolated from a 150 meter deep mineral water borehole and comparison with the genome sequences of other deep-branching lineages of the phylum Actinobacteria.</title>
        <authorList>
            <person name="Severino R."/>
            <person name="Froufe H.J.C."/>
            <person name="Barroso C."/>
            <person name="Albuquerque L."/>
            <person name="Lobo-da-Cunha A."/>
            <person name="da Costa M.S."/>
            <person name="Egas C."/>
        </authorList>
    </citation>
    <scope>NUCLEOTIDE SEQUENCE [LARGE SCALE GENOMIC DNA]</scope>
    <source>
        <strain evidence="7">F2-233</strain>
    </source>
</reference>
<dbReference type="PRINTS" id="PR00035">
    <property type="entry name" value="HTHGNTR"/>
</dbReference>
<dbReference type="GO" id="GO:0003700">
    <property type="term" value="F:DNA-binding transcription factor activity"/>
    <property type="evidence" value="ECO:0007669"/>
    <property type="project" value="InterPro"/>
</dbReference>
<dbReference type="PROSITE" id="PS50949">
    <property type="entry name" value="HTH_GNTR"/>
    <property type="match status" value="1"/>
</dbReference>
<gene>
    <name evidence="6" type="ORF">Gocc_1319</name>
</gene>
<dbReference type="InterPro" id="IPR008920">
    <property type="entry name" value="TF_FadR/GntR_C"/>
</dbReference>
<dbReference type="GO" id="GO:0003677">
    <property type="term" value="F:DNA binding"/>
    <property type="evidence" value="ECO:0007669"/>
    <property type="project" value="UniProtKB-KW"/>
</dbReference>
<dbReference type="SUPFAM" id="SSF46785">
    <property type="entry name" value="Winged helix' DNA-binding domain"/>
    <property type="match status" value="1"/>
</dbReference>
<accession>A0A7M2Z145</accession>
<reference evidence="6 7" key="1">
    <citation type="submission" date="2018-07" db="EMBL/GenBank/DDBJ databases">
        <title>High-quality-draft genome sequence of Gaiella occulta.</title>
        <authorList>
            <person name="Severino R."/>
            <person name="Froufe H.J.C."/>
            <person name="Rainey F.A."/>
            <person name="Barroso C."/>
            <person name="Albuquerque L."/>
            <person name="Lobo-Da-Cunha A."/>
            <person name="Da Costa M.S."/>
            <person name="Egas C."/>
        </authorList>
    </citation>
    <scope>NUCLEOTIDE SEQUENCE [LARGE SCALE GENOMIC DNA]</scope>
    <source>
        <strain evidence="6 7">F2-233</strain>
    </source>
</reference>
<dbReference type="Proteomes" id="UP000254134">
    <property type="component" value="Unassembled WGS sequence"/>
</dbReference>
<dbReference type="CDD" id="cd07377">
    <property type="entry name" value="WHTH_GntR"/>
    <property type="match status" value="1"/>
</dbReference>
<feature type="domain" description="HTH gntR-type" evidence="5">
    <location>
        <begin position="23"/>
        <end position="91"/>
    </location>
</feature>
<dbReference type="Gene3D" id="1.10.10.10">
    <property type="entry name" value="Winged helix-like DNA-binding domain superfamily/Winged helix DNA-binding domain"/>
    <property type="match status" value="1"/>
</dbReference>
<dbReference type="SMART" id="SM00895">
    <property type="entry name" value="FCD"/>
    <property type="match status" value="1"/>
</dbReference>
<comment type="caution">
    <text evidence="6">The sequence shown here is derived from an EMBL/GenBank/DDBJ whole genome shotgun (WGS) entry which is preliminary data.</text>
</comment>
<feature type="region of interest" description="Disordered" evidence="4">
    <location>
        <begin position="1"/>
        <end position="27"/>
    </location>
</feature>
<dbReference type="Pfam" id="PF00392">
    <property type="entry name" value="GntR"/>
    <property type="match status" value="1"/>
</dbReference>
<proteinExistence type="predicted"/>
<dbReference type="PANTHER" id="PTHR43537:SF5">
    <property type="entry name" value="UXU OPERON TRANSCRIPTIONAL REGULATOR"/>
    <property type="match status" value="1"/>
</dbReference>
<evidence type="ECO:0000256" key="2">
    <source>
        <dbReference type="ARBA" id="ARBA00023125"/>
    </source>
</evidence>
<evidence type="ECO:0000256" key="4">
    <source>
        <dbReference type="SAM" id="MobiDB-lite"/>
    </source>
</evidence>
<evidence type="ECO:0000256" key="3">
    <source>
        <dbReference type="ARBA" id="ARBA00023163"/>
    </source>
</evidence>
<dbReference type="InterPro" id="IPR011711">
    <property type="entry name" value="GntR_C"/>
</dbReference>
<name>A0A7M2Z145_9ACTN</name>
<dbReference type="InterPro" id="IPR036390">
    <property type="entry name" value="WH_DNA-bd_sf"/>
</dbReference>
<dbReference type="RefSeq" id="WP_114795715.1">
    <property type="nucleotide sequence ID" value="NZ_QQZY01000002.1"/>
</dbReference>
<dbReference type="EMBL" id="QQZY01000002">
    <property type="protein sequence ID" value="RDI75521.1"/>
    <property type="molecule type" value="Genomic_DNA"/>
</dbReference>
<dbReference type="AlphaFoldDB" id="A0A7M2Z145"/>
<evidence type="ECO:0000313" key="7">
    <source>
        <dbReference type="Proteomes" id="UP000254134"/>
    </source>
</evidence>
<evidence type="ECO:0000256" key="1">
    <source>
        <dbReference type="ARBA" id="ARBA00023015"/>
    </source>
</evidence>
<protein>
    <submittedName>
        <fullName evidence="6">Transcriptional regulator</fullName>
    </submittedName>
</protein>
<sequence>MPPSRRATDATSRPSPLRAIKRTQRSEEIRRQIEAAITSGEFAPGERLPSERELVETFGVSRVSVREAIRSLEALGFVRVYQGRGAFVTDRRSGLGEPLARWLDLHRNEVLELLGVRGALDEYAAQLAVENFDTARVARIVAAHEAFSAAVEAEAPATEIVPLDIDFHVAIADASGNRLLYDLLSDLHSYLAESRYLALVPTGRPRQSMTEHALIVEAIQAHDAPMARLATSRHIARVREIVAAGIGRERKSRQPASGWSGGAGRA</sequence>
<evidence type="ECO:0000259" key="5">
    <source>
        <dbReference type="PROSITE" id="PS50949"/>
    </source>
</evidence>
<dbReference type="Pfam" id="PF07729">
    <property type="entry name" value="FCD"/>
    <property type="match status" value="1"/>
</dbReference>
<evidence type="ECO:0000313" key="6">
    <source>
        <dbReference type="EMBL" id="RDI75521.1"/>
    </source>
</evidence>
<dbReference type="OrthoDB" id="7989071at2"/>
<organism evidence="6 7">
    <name type="scientific">Gaiella occulta</name>
    <dbReference type="NCBI Taxonomy" id="1002870"/>
    <lineage>
        <taxon>Bacteria</taxon>
        <taxon>Bacillati</taxon>
        <taxon>Actinomycetota</taxon>
        <taxon>Thermoleophilia</taxon>
        <taxon>Gaiellales</taxon>
        <taxon>Gaiellaceae</taxon>
        <taxon>Gaiella</taxon>
    </lineage>
</organism>
<keyword evidence="1" id="KW-0805">Transcription regulation</keyword>